<feature type="chain" id="PRO_5046105450" evidence="1">
    <location>
        <begin position="18"/>
        <end position="798"/>
    </location>
</feature>
<dbReference type="InterPro" id="IPR041371">
    <property type="entry name" value="GH92_N"/>
</dbReference>
<dbReference type="Pfam" id="PF07971">
    <property type="entry name" value="Glyco_hydro_92"/>
    <property type="match status" value="1"/>
</dbReference>
<dbReference type="Gene3D" id="1.20.1610.10">
    <property type="entry name" value="alpha-1,2-mannosidases domains"/>
    <property type="match status" value="1"/>
</dbReference>
<evidence type="ECO:0000313" key="4">
    <source>
        <dbReference type="EMBL" id="KAK8065237.1"/>
    </source>
</evidence>
<evidence type="ECO:0000259" key="3">
    <source>
        <dbReference type="Pfam" id="PF17678"/>
    </source>
</evidence>
<organism evidence="4 5">
    <name type="scientific">Apiospora hydei</name>
    <dbReference type="NCBI Taxonomy" id="1337664"/>
    <lineage>
        <taxon>Eukaryota</taxon>
        <taxon>Fungi</taxon>
        <taxon>Dikarya</taxon>
        <taxon>Ascomycota</taxon>
        <taxon>Pezizomycotina</taxon>
        <taxon>Sordariomycetes</taxon>
        <taxon>Xylariomycetidae</taxon>
        <taxon>Amphisphaeriales</taxon>
        <taxon>Apiosporaceae</taxon>
        <taxon>Apiospora</taxon>
    </lineage>
</organism>
<dbReference type="Pfam" id="PF17678">
    <property type="entry name" value="Glyco_hydro_92N"/>
    <property type="match status" value="1"/>
</dbReference>
<dbReference type="InterPro" id="IPR014718">
    <property type="entry name" value="GH-type_carb-bd"/>
</dbReference>
<dbReference type="SUPFAM" id="SSF48208">
    <property type="entry name" value="Six-hairpin glycosidases"/>
    <property type="match status" value="1"/>
</dbReference>
<dbReference type="Proteomes" id="UP001433268">
    <property type="component" value="Unassembled WGS sequence"/>
</dbReference>
<accession>A0ABR1V216</accession>
<feature type="domain" description="Glycosyl hydrolase family 92 N-terminal" evidence="3">
    <location>
        <begin position="25"/>
        <end position="275"/>
    </location>
</feature>
<dbReference type="InterPro" id="IPR050883">
    <property type="entry name" value="PNGase"/>
</dbReference>
<sequence>MALKSVLLSALLHFSLAEVVDYAQYVNPLIGGSGPFEGLAFGGGDIFVGGALPFGVAKVGIDTYEPNVSFAGLVTGVSMLHESGTGGAPKYGVVEAGTINILDNRTYWQQRVGDDTARVGYFQTRLESGVAVELSGARHAGIMRYSFPTSNEERHVLVDLSHYLPQESGGPSSQVYLGGEISLNGATYQGHATYEGFDTPPDEAKTFRGRNTEPMARHHVFSNEPVGQAVFGPNAFSSNDTATMTASSGPMNDRVGAVFSWKAETPVVTSRVGISFISASKACKFKSEEIPTWNLNDTVDAAVAEWNRDVFSKIRVATEGESANRTNLVLLYSSLYFMHLMPSDRTGENPCGTRASHPGTTFTHFGEQFIPSSTRTVDTFRCTVSLYHLLQPASYEGQIRSLIDIWRHEGYMPDGRSGNFNGLVQGGSNADNVLADAYVKGLRGAINWTAGYAAMRKNAEHGPSASIKEGRGALDDWVGLGYVSVDGNTRCLSRTVEYSLNDYALSVVAAGEGAPGDVQKYLNRSAGWQRTWNHDVTSRGFSGFLTPRLANGSWNATGYNPALCGDCEWKSITYEATPWEYSFTVPHDMQSLIQYMGGETEFERRLDYIFQPNTSEQDLEANGAGITTIMNIGNEPDFATPYLYHYLNHQSKSVNQSRALANQYFHDALYGVPGNSDAGALNSWLVWQMLGLYPVVTQPVYLLASPWFADVNVTVNEDRTLRITSRGGGGNSSNPATALGHSGFYVQSVKVNGEPWDRNWLLHDAVMVDGGTIEFEVGDEPVQWEKGDVPPSPGHYLI</sequence>
<dbReference type="GeneID" id="92049359"/>
<dbReference type="PANTHER" id="PTHR12143">
    <property type="entry name" value="PEPTIDE N-GLYCANASE PNGASE -RELATED"/>
    <property type="match status" value="1"/>
</dbReference>
<dbReference type="EMBL" id="JAQQWN010000009">
    <property type="protein sequence ID" value="KAK8065237.1"/>
    <property type="molecule type" value="Genomic_DNA"/>
</dbReference>
<comment type="caution">
    <text evidence="4">The sequence shown here is derived from an EMBL/GenBank/DDBJ whole genome shotgun (WGS) entry which is preliminary data.</text>
</comment>
<dbReference type="InterPro" id="IPR005887">
    <property type="entry name" value="GH92_a_mannosidase_put"/>
</dbReference>
<dbReference type="Gene3D" id="3.30.2080.10">
    <property type="entry name" value="GH92 mannosidase domain"/>
    <property type="match status" value="1"/>
</dbReference>
<reference evidence="4 5" key="1">
    <citation type="submission" date="2023-01" db="EMBL/GenBank/DDBJ databases">
        <title>Analysis of 21 Apiospora genomes using comparative genomics revels a genus with tremendous synthesis potential of carbohydrate active enzymes and secondary metabolites.</title>
        <authorList>
            <person name="Sorensen T."/>
        </authorList>
    </citation>
    <scope>NUCLEOTIDE SEQUENCE [LARGE SCALE GENOMIC DNA]</scope>
    <source>
        <strain evidence="4 5">CBS 114990</strain>
    </source>
</reference>
<dbReference type="PANTHER" id="PTHR12143:SF27">
    <property type="entry name" value="ALPHA-1,2-MANNOSIDASE FAMILY PROTEIN (AFU_ORTHOLOGUE AFUA_5G10520)"/>
    <property type="match status" value="1"/>
</dbReference>
<protein>
    <submittedName>
        <fullName evidence="4">Glycosyl hydrolase</fullName>
    </submittedName>
</protein>
<dbReference type="Gene3D" id="2.70.98.10">
    <property type="match status" value="1"/>
</dbReference>
<proteinExistence type="predicted"/>
<gene>
    <name evidence="4" type="ORF">PG997_011984</name>
</gene>
<name>A0ABR1V216_9PEZI</name>
<evidence type="ECO:0000313" key="5">
    <source>
        <dbReference type="Proteomes" id="UP001433268"/>
    </source>
</evidence>
<feature type="domain" description="Glycosyl hydrolase family 92" evidence="2">
    <location>
        <begin position="281"/>
        <end position="779"/>
    </location>
</feature>
<dbReference type="NCBIfam" id="TIGR01180">
    <property type="entry name" value="aman2_put"/>
    <property type="match status" value="1"/>
</dbReference>
<dbReference type="GO" id="GO:0016787">
    <property type="term" value="F:hydrolase activity"/>
    <property type="evidence" value="ECO:0007669"/>
    <property type="project" value="UniProtKB-KW"/>
</dbReference>
<keyword evidence="1" id="KW-0732">Signal</keyword>
<keyword evidence="4" id="KW-0378">Hydrolase</keyword>
<keyword evidence="5" id="KW-1185">Reference proteome</keyword>
<evidence type="ECO:0000259" key="2">
    <source>
        <dbReference type="Pfam" id="PF07971"/>
    </source>
</evidence>
<dbReference type="Gene3D" id="1.20.1050.60">
    <property type="entry name" value="alpha-1,2-mannosidase"/>
    <property type="match status" value="1"/>
</dbReference>
<evidence type="ECO:0000256" key="1">
    <source>
        <dbReference type="SAM" id="SignalP"/>
    </source>
</evidence>
<feature type="signal peptide" evidence="1">
    <location>
        <begin position="1"/>
        <end position="17"/>
    </location>
</feature>
<dbReference type="InterPro" id="IPR012939">
    <property type="entry name" value="Glyco_hydro_92"/>
</dbReference>
<dbReference type="InterPro" id="IPR008928">
    <property type="entry name" value="6-hairpin_glycosidase_sf"/>
</dbReference>
<dbReference type="RefSeq" id="XP_066661991.1">
    <property type="nucleotide sequence ID" value="XM_066816299.1"/>
</dbReference>